<sequence>MAIDKAIWHYEVPDYPKELPNEQGGVHIAFFFRWMAENGFAGAELNEEYPAIQMKLKLNMLDAFEILMNFFDGTIMAEDFSEDGARFANAYYLEKELYSREYGNYLEDYEALMPQLEHLEGFEKFYQVVKYSEENYQMVKQQIDQRFAEYESWLSEQNNQEDDSIKSEINEVQG</sequence>
<keyword evidence="3" id="KW-1185">Reference proteome</keyword>
<proteinExistence type="predicted"/>
<evidence type="ECO:0000313" key="2">
    <source>
        <dbReference type="EMBL" id="QCI87087.1"/>
    </source>
</evidence>
<name>A0A4D7CXF7_9ENTE</name>
<dbReference type="EMBL" id="CP039712">
    <property type="protein sequence ID" value="QCI87087.1"/>
    <property type="molecule type" value="Genomic_DNA"/>
</dbReference>
<evidence type="ECO:0000259" key="1">
    <source>
        <dbReference type="Pfam" id="PF25191"/>
    </source>
</evidence>
<reference evidence="2 3" key="1">
    <citation type="submission" date="2019-04" db="EMBL/GenBank/DDBJ databases">
        <title>Vagococcus sp. nov., isolated from faeces of yaks (Bos grunniens).</title>
        <authorList>
            <person name="Ge Y."/>
        </authorList>
    </citation>
    <scope>NUCLEOTIDE SEQUENCE [LARGE SCALE GENOMIC DNA]</scope>
    <source>
        <strain evidence="2 3">MN-17</strain>
    </source>
</reference>
<dbReference type="RefSeq" id="WP_136953909.1">
    <property type="nucleotide sequence ID" value="NZ_CP039712.1"/>
</dbReference>
<dbReference type="KEGG" id="vao:FA707_08950"/>
<protein>
    <recommendedName>
        <fullName evidence="1">DUF7832 domain-containing protein</fullName>
    </recommendedName>
</protein>
<accession>A0A4D7CXF7</accession>
<dbReference type="Pfam" id="PF25191">
    <property type="entry name" value="DUF7832"/>
    <property type="match status" value="1"/>
</dbReference>
<dbReference type="AlphaFoldDB" id="A0A4D7CXF7"/>
<dbReference type="InterPro" id="IPR057154">
    <property type="entry name" value="DUF7832"/>
</dbReference>
<evidence type="ECO:0000313" key="3">
    <source>
        <dbReference type="Proteomes" id="UP000298615"/>
    </source>
</evidence>
<organism evidence="2 3">
    <name type="scientific">Vagococcus zengguangii</name>
    <dbReference type="NCBI Taxonomy" id="2571750"/>
    <lineage>
        <taxon>Bacteria</taxon>
        <taxon>Bacillati</taxon>
        <taxon>Bacillota</taxon>
        <taxon>Bacilli</taxon>
        <taxon>Lactobacillales</taxon>
        <taxon>Enterococcaceae</taxon>
        <taxon>Vagococcus</taxon>
    </lineage>
</organism>
<gene>
    <name evidence="2" type="ORF">FA707_08950</name>
</gene>
<feature type="domain" description="DUF7832" evidence="1">
    <location>
        <begin position="3"/>
        <end position="114"/>
    </location>
</feature>
<dbReference type="Proteomes" id="UP000298615">
    <property type="component" value="Chromosome"/>
</dbReference>